<sequence length="99" mass="11447">MNTYLRRIGFLLALASCLFCTITITDGVGRAYRSDLEIMVYLALLVSIYNCVAYFLFEIRPSENSSDKNQGIISLWIKRKKLEEEKRIKELSDSNDKTE</sequence>
<feature type="transmembrane region" description="Helical" evidence="1">
    <location>
        <begin position="38"/>
        <end position="57"/>
    </location>
</feature>
<evidence type="ECO:0000313" key="3">
    <source>
        <dbReference type="Proteomes" id="UP000686327"/>
    </source>
</evidence>
<organism evidence="2 3">
    <name type="scientific">Cedecea davisae</name>
    <dbReference type="NCBI Taxonomy" id="158484"/>
    <lineage>
        <taxon>Bacteria</taxon>
        <taxon>Pseudomonadati</taxon>
        <taxon>Pseudomonadota</taxon>
        <taxon>Gammaproteobacteria</taxon>
        <taxon>Enterobacterales</taxon>
        <taxon>Enterobacteriaceae</taxon>
        <taxon>Cedecea</taxon>
    </lineage>
</organism>
<keyword evidence="1" id="KW-0812">Transmembrane</keyword>
<evidence type="ECO:0000313" key="2">
    <source>
        <dbReference type="EMBL" id="MBU4681200.1"/>
    </source>
</evidence>
<dbReference type="EMBL" id="JAGRYU010000005">
    <property type="protein sequence ID" value="MBU4681200.1"/>
    <property type="molecule type" value="Genomic_DNA"/>
</dbReference>
<comment type="caution">
    <text evidence="2">The sequence shown here is derived from an EMBL/GenBank/DDBJ whole genome shotgun (WGS) entry which is preliminary data.</text>
</comment>
<evidence type="ECO:0008006" key="4">
    <source>
        <dbReference type="Google" id="ProtNLM"/>
    </source>
</evidence>
<accession>A0ABS6DDH0</accession>
<reference evidence="2 3" key="1">
    <citation type="submission" date="2021-04" db="EMBL/GenBank/DDBJ databases">
        <authorList>
            <person name="Seiffert S.N."/>
        </authorList>
    </citation>
    <scope>NUCLEOTIDE SEQUENCE [LARGE SCALE GENOMIC DNA]</scope>
    <source>
        <strain evidence="2 3">1</strain>
    </source>
</reference>
<proteinExistence type="predicted"/>
<dbReference type="RefSeq" id="WP_216374735.1">
    <property type="nucleotide sequence ID" value="NZ_JAGRYT010000002.1"/>
</dbReference>
<keyword evidence="3" id="KW-1185">Reference proteome</keyword>
<reference evidence="3" key="2">
    <citation type="submission" date="2023-07" db="EMBL/GenBank/DDBJ databases">
        <title>Cedecea davisae an AmpC producer and its therapeutic implications.</title>
        <authorList>
            <person name="Notter J."/>
        </authorList>
    </citation>
    <scope>NUCLEOTIDE SEQUENCE [LARGE SCALE GENOMIC DNA]</scope>
    <source>
        <strain evidence="3">1</strain>
    </source>
</reference>
<keyword evidence="1" id="KW-0472">Membrane</keyword>
<gene>
    <name evidence="2" type="ORF">KC222_04135</name>
</gene>
<evidence type="ECO:0000256" key="1">
    <source>
        <dbReference type="SAM" id="Phobius"/>
    </source>
</evidence>
<keyword evidence="1" id="KW-1133">Transmembrane helix</keyword>
<name>A0ABS6DDH0_9ENTR</name>
<dbReference type="Proteomes" id="UP000686327">
    <property type="component" value="Unassembled WGS sequence"/>
</dbReference>
<protein>
    <recommendedName>
        <fullName evidence="4">Lipoprotein</fullName>
    </recommendedName>
</protein>